<comment type="caution">
    <text evidence="2">The sequence shown here is derived from an EMBL/GenBank/DDBJ whole genome shotgun (WGS) entry which is preliminary data.</text>
</comment>
<feature type="compositionally biased region" description="Low complexity" evidence="1">
    <location>
        <begin position="57"/>
        <end position="66"/>
    </location>
</feature>
<evidence type="ECO:0000256" key="1">
    <source>
        <dbReference type="SAM" id="MobiDB-lite"/>
    </source>
</evidence>
<keyword evidence="3" id="KW-1185">Reference proteome</keyword>
<name>A0AAP0R8D2_LIQFO</name>
<protein>
    <submittedName>
        <fullName evidence="2">Uncharacterized protein</fullName>
    </submittedName>
</protein>
<feature type="region of interest" description="Disordered" evidence="1">
    <location>
        <begin position="47"/>
        <end position="68"/>
    </location>
</feature>
<dbReference type="Proteomes" id="UP001415857">
    <property type="component" value="Unassembled WGS sequence"/>
</dbReference>
<proteinExistence type="predicted"/>
<organism evidence="2 3">
    <name type="scientific">Liquidambar formosana</name>
    <name type="common">Formosan gum</name>
    <dbReference type="NCBI Taxonomy" id="63359"/>
    <lineage>
        <taxon>Eukaryota</taxon>
        <taxon>Viridiplantae</taxon>
        <taxon>Streptophyta</taxon>
        <taxon>Embryophyta</taxon>
        <taxon>Tracheophyta</taxon>
        <taxon>Spermatophyta</taxon>
        <taxon>Magnoliopsida</taxon>
        <taxon>eudicotyledons</taxon>
        <taxon>Gunneridae</taxon>
        <taxon>Pentapetalae</taxon>
        <taxon>Saxifragales</taxon>
        <taxon>Altingiaceae</taxon>
        <taxon>Liquidambar</taxon>
    </lineage>
</organism>
<evidence type="ECO:0000313" key="3">
    <source>
        <dbReference type="Proteomes" id="UP001415857"/>
    </source>
</evidence>
<reference evidence="2 3" key="1">
    <citation type="journal article" date="2024" name="Plant J.">
        <title>Genome sequences and population genomics reveal climatic adaptation and genomic divergence between two closely related sweetgum species.</title>
        <authorList>
            <person name="Xu W.Q."/>
            <person name="Ren C.Q."/>
            <person name="Zhang X.Y."/>
            <person name="Comes H.P."/>
            <person name="Liu X.H."/>
            <person name="Li Y.G."/>
            <person name="Kettle C.J."/>
            <person name="Jalonen R."/>
            <person name="Gaisberger H."/>
            <person name="Ma Y.Z."/>
            <person name="Qiu Y.X."/>
        </authorList>
    </citation>
    <scope>NUCLEOTIDE SEQUENCE [LARGE SCALE GENOMIC DNA]</scope>
    <source>
        <strain evidence="2">Hangzhou</strain>
    </source>
</reference>
<sequence length="247" mass="26444">MSSVNTSSPAARVETVGFFRSERMGFVVPPAMSFMLGKERSRRAHPRSTLVCPCPSPSSSKAKSSSFNAAGCRQPTSVVVYRRQNGNPNPWLWKPKPTQTHCKMETETLSDEGSGAGMVIPGGFMGKDSEGSLAARDLAVDLAVWLQCDSFPERNQLAYVGRIDEEGAFCGTVRGRGRGGASGRSALDKGSDMQRLGAQLMPVGVHVVGSAIENVLQQVEGAKAMPMWVPQGPKSQAICQLSQRQKG</sequence>
<dbReference type="EMBL" id="JBBPBK010000013">
    <property type="protein sequence ID" value="KAK9272294.1"/>
    <property type="molecule type" value="Genomic_DNA"/>
</dbReference>
<gene>
    <name evidence="2" type="ORF">L1049_002665</name>
</gene>
<evidence type="ECO:0000313" key="2">
    <source>
        <dbReference type="EMBL" id="KAK9272294.1"/>
    </source>
</evidence>
<dbReference type="AlphaFoldDB" id="A0AAP0R8D2"/>
<accession>A0AAP0R8D2</accession>